<gene>
    <name evidence="2" type="ORF">ACFSYS_18365</name>
</gene>
<dbReference type="Proteomes" id="UP001597438">
    <property type="component" value="Unassembled WGS sequence"/>
</dbReference>
<comment type="caution">
    <text evidence="2">The sequence shown here is derived from an EMBL/GenBank/DDBJ whole genome shotgun (WGS) entry which is preliminary data.</text>
</comment>
<reference evidence="3" key="1">
    <citation type="journal article" date="2019" name="Int. J. Syst. Evol. Microbiol.">
        <title>The Global Catalogue of Microorganisms (GCM) 10K type strain sequencing project: providing services to taxonomists for standard genome sequencing and annotation.</title>
        <authorList>
            <consortium name="The Broad Institute Genomics Platform"/>
            <consortium name="The Broad Institute Genome Sequencing Center for Infectious Disease"/>
            <person name="Wu L."/>
            <person name="Ma J."/>
        </authorList>
    </citation>
    <scope>NUCLEOTIDE SEQUENCE [LARGE SCALE GENOMIC DNA]</scope>
    <source>
        <strain evidence="3">KCTC 52925</strain>
    </source>
</reference>
<dbReference type="InterPro" id="IPR027056">
    <property type="entry name" value="Gluconate_2DH_su3"/>
</dbReference>
<keyword evidence="3" id="KW-1185">Reference proteome</keyword>
<keyword evidence="2" id="KW-0560">Oxidoreductase</keyword>
<evidence type="ECO:0000313" key="2">
    <source>
        <dbReference type="EMBL" id="MFD2835261.1"/>
    </source>
</evidence>
<proteinExistence type="predicted"/>
<dbReference type="RefSeq" id="WP_251741248.1">
    <property type="nucleotide sequence ID" value="NZ_JBHUOJ010000039.1"/>
</dbReference>
<dbReference type="EMBL" id="JBHUOJ010000039">
    <property type="protein sequence ID" value="MFD2835261.1"/>
    <property type="molecule type" value="Genomic_DNA"/>
</dbReference>
<dbReference type="EC" id="1.-.-.-" evidence="2"/>
<dbReference type="GO" id="GO:0016491">
    <property type="term" value="F:oxidoreductase activity"/>
    <property type="evidence" value="ECO:0007669"/>
    <property type="project" value="UniProtKB-KW"/>
</dbReference>
<protein>
    <submittedName>
        <fullName evidence="2">Gluconate 2-dehydrogenase subunit 3 family protein</fullName>
        <ecNumber evidence="2">1.-.-.-</ecNumber>
    </submittedName>
</protein>
<feature type="compositionally biased region" description="Basic and acidic residues" evidence="1">
    <location>
        <begin position="141"/>
        <end position="153"/>
    </location>
</feature>
<organism evidence="2 3">
    <name type="scientific">Christiangramia antarctica</name>
    <dbReference type="NCBI Taxonomy" id="2058158"/>
    <lineage>
        <taxon>Bacteria</taxon>
        <taxon>Pseudomonadati</taxon>
        <taxon>Bacteroidota</taxon>
        <taxon>Flavobacteriia</taxon>
        <taxon>Flavobacteriales</taxon>
        <taxon>Flavobacteriaceae</taxon>
        <taxon>Christiangramia</taxon>
    </lineage>
</organism>
<dbReference type="Pfam" id="PF13618">
    <property type="entry name" value="Gluconate_2-dh3"/>
    <property type="match status" value="1"/>
</dbReference>
<name>A0ABW5X8I2_9FLAO</name>
<feature type="region of interest" description="Disordered" evidence="1">
    <location>
        <begin position="141"/>
        <end position="168"/>
    </location>
</feature>
<evidence type="ECO:0000313" key="3">
    <source>
        <dbReference type="Proteomes" id="UP001597438"/>
    </source>
</evidence>
<evidence type="ECO:0000256" key="1">
    <source>
        <dbReference type="SAM" id="MobiDB-lite"/>
    </source>
</evidence>
<dbReference type="PROSITE" id="PS51257">
    <property type="entry name" value="PROKAR_LIPOPROTEIN"/>
    <property type="match status" value="1"/>
</dbReference>
<sequence length="222" mass="24873">MKRRQALKNIGLGAGILVMGPSALSLLQSCKNEPEYDWKPTFLSASHGFALKRVLNVIIPKTDTPGASDLNIAQFIDSYMNEVADEDNRNRFEEASERFAESFNRDFDKVHEEGSDEDFDTIIKKYLKATPAEREAFMKRNTETQDAQEQKEEGEVENTTSPTMGKDEGAYNYLTSVRGMAIWAWKNSEEVGENVLWYDPIPGQYIPCGPVSELGGGKAMSL</sequence>
<accession>A0ABW5X8I2</accession>